<dbReference type="EMBL" id="BPVZ01000014">
    <property type="protein sequence ID" value="GKU99477.1"/>
    <property type="molecule type" value="Genomic_DNA"/>
</dbReference>
<evidence type="ECO:0000313" key="2">
    <source>
        <dbReference type="Proteomes" id="UP001054252"/>
    </source>
</evidence>
<proteinExistence type="predicted"/>
<reference evidence="1 2" key="1">
    <citation type="journal article" date="2021" name="Commun. Biol.">
        <title>The genome of Shorea leprosula (Dipterocarpaceae) highlights the ecological relevance of drought in aseasonal tropical rainforests.</title>
        <authorList>
            <person name="Ng K.K.S."/>
            <person name="Kobayashi M.J."/>
            <person name="Fawcett J.A."/>
            <person name="Hatakeyama M."/>
            <person name="Paape T."/>
            <person name="Ng C.H."/>
            <person name="Ang C.C."/>
            <person name="Tnah L.H."/>
            <person name="Lee C.T."/>
            <person name="Nishiyama T."/>
            <person name="Sese J."/>
            <person name="O'Brien M.J."/>
            <person name="Copetti D."/>
            <person name="Mohd Noor M.I."/>
            <person name="Ong R.C."/>
            <person name="Putra M."/>
            <person name="Sireger I.Z."/>
            <person name="Indrioko S."/>
            <person name="Kosugi Y."/>
            <person name="Izuno A."/>
            <person name="Isagi Y."/>
            <person name="Lee S.L."/>
            <person name="Shimizu K.K."/>
        </authorList>
    </citation>
    <scope>NUCLEOTIDE SEQUENCE [LARGE SCALE GENOMIC DNA]</scope>
    <source>
        <strain evidence="1">214</strain>
    </source>
</reference>
<name>A0AAV5IK63_9ROSI</name>
<comment type="caution">
    <text evidence="1">The sequence shown here is derived from an EMBL/GenBank/DDBJ whole genome shotgun (WGS) entry which is preliminary data.</text>
</comment>
<protein>
    <submittedName>
        <fullName evidence="1">Uncharacterized protein</fullName>
    </submittedName>
</protein>
<sequence length="132" mass="14640">MCGNIIGASMRDLVSSPAKLAVAVLLRCAPCSPAPRRCRQMDSQPYFDSQLDSQPYIDSQYDGIVEDTPASLWDCPSRSPLRKKLTTSRNHIAIPQDIPLPKNEDNVVCQICNGLELEPLLLALIKDDEFKP</sequence>
<dbReference type="AlphaFoldDB" id="A0AAV5IK63"/>
<evidence type="ECO:0000313" key="1">
    <source>
        <dbReference type="EMBL" id="GKU99477.1"/>
    </source>
</evidence>
<accession>A0AAV5IK63</accession>
<organism evidence="1 2">
    <name type="scientific">Rubroshorea leprosula</name>
    <dbReference type="NCBI Taxonomy" id="152421"/>
    <lineage>
        <taxon>Eukaryota</taxon>
        <taxon>Viridiplantae</taxon>
        <taxon>Streptophyta</taxon>
        <taxon>Embryophyta</taxon>
        <taxon>Tracheophyta</taxon>
        <taxon>Spermatophyta</taxon>
        <taxon>Magnoliopsida</taxon>
        <taxon>eudicotyledons</taxon>
        <taxon>Gunneridae</taxon>
        <taxon>Pentapetalae</taxon>
        <taxon>rosids</taxon>
        <taxon>malvids</taxon>
        <taxon>Malvales</taxon>
        <taxon>Dipterocarpaceae</taxon>
        <taxon>Rubroshorea</taxon>
    </lineage>
</organism>
<dbReference type="Proteomes" id="UP001054252">
    <property type="component" value="Unassembled WGS sequence"/>
</dbReference>
<gene>
    <name evidence="1" type="ORF">SLEP1_g12327</name>
</gene>
<keyword evidence="2" id="KW-1185">Reference proteome</keyword>